<dbReference type="AlphaFoldDB" id="A0A699XK41"/>
<evidence type="ECO:0000259" key="1">
    <source>
        <dbReference type="Pfam" id="PF00710"/>
    </source>
</evidence>
<dbReference type="Gene3D" id="3.40.50.1170">
    <property type="entry name" value="L-asparaginase, N-terminal domain"/>
    <property type="match status" value="1"/>
</dbReference>
<dbReference type="InterPro" id="IPR006034">
    <property type="entry name" value="Asparaginase/glutaminase-like"/>
</dbReference>
<name>A0A699XK41_TANCI</name>
<proteinExistence type="predicted"/>
<evidence type="ECO:0000313" key="2">
    <source>
        <dbReference type="EMBL" id="GFD60027.1"/>
    </source>
</evidence>
<dbReference type="GO" id="GO:0004067">
    <property type="term" value="F:asparaginase activity"/>
    <property type="evidence" value="ECO:0007669"/>
    <property type="project" value="UniProtKB-UniRule"/>
</dbReference>
<dbReference type="PIRSF" id="PIRSF001220">
    <property type="entry name" value="L-ASNase_gatD"/>
    <property type="match status" value="1"/>
</dbReference>
<sequence length="76" mass="8277">MQASGNGLAPASGFEARMAEQLVGQPALVVPKWKFREMSPLIDSANMTPQYWQHLREAVVDAIEVKGCDAVLILHG</sequence>
<dbReference type="EMBL" id="BKCJ011872547">
    <property type="protein sequence ID" value="GFD60027.1"/>
    <property type="molecule type" value="Genomic_DNA"/>
</dbReference>
<feature type="non-terminal residue" evidence="2">
    <location>
        <position position="76"/>
    </location>
</feature>
<dbReference type="InterPro" id="IPR037152">
    <property type="entry name" value="L-asparaginase_N_sf"/>
</dbReference>
<dbReference type="PIRSF" id="PIRSF500176">
    <property type="entry name" value="L_ASNase"/>
    <property type="match status" value="1"/>
</dbReference>
<feature type="domain" description="L-asparaginase N-terminal" evidence="1">
    <location>
        <begin position="30"/>
        <end position="76"/>
    </location>
</feature>
<organism evidence="2">
    <name type="scientific">Tanacetum cinerariifolium</name>
    <name type="common">Dalmatian daisy</name>
    <name type="synonym">Chrysanthemum cinerariifolium</name>
    <dbReference type="NCBI Taxonomy" id="118510"/>
    <lineage>
        <taxon>Eukaryota</taxon>
        <taxon>Viridiplantae</taxon>
        <taxon>Streptophyta</taxon>
        <taxon>Embryophyta</taxon>
        <taxon>Tracheophyta</taxon>
        <taxon>Spermatophyta</taxon>
        <taxon>Magnoliopsida</taxon>
        <taxon>eudicotyledons</taxon>
        <taxon>Gunneridae</taxon>
        <taxon>Pentapetalae</taxon>
        <taxon>asterids</taxon>
        <taxon>campanulids</taxon>
        <taxon>Asterales</taxon>
        <taxon>Asteraceae</taxon>
        <taxon>Asteroideae</taxon>
        <taxon>Anthemideae</taxon>
        <taxon>Anthemidinae</taxon>
        <taxon>Tanacetum</taxon>
    </lineage>
</organism>
<dbReference type="PROSITE" id="PS51732">
    <property type="entry name" value="ASN_GLN_ASE_3"/>
    <property type="match status" value="1"/>
</dbReference>
<reference evidence="2" key="1">
    <citation type="journal article" date="2019" name="Sci. Rep.">
        <title>Draft genome of Tanacetum cinerariifolium, the natural source of mosquito coil.</title>
        <authorList>
            <person name="Yamashiro T."/>
            <person name="Shiraishi A."/>
            <person name="Satake H."/>
            <person name="Nakayama K."/>
        </authorList>
    </citation>
    <scope>NUCLEOTIDE SEQUENCE</scope>
</reference>
<dbReference type="Pfam" id="PF00710">
    <property type="entry name" value="Asparaginase"/>
    <property type="match status" value="1"/>
</dbReference>
<dbReference type="InterPro" id="IPR027474">
    <property type="entry name" value="L-asparaginase_N"/>
</dbReference>
<accession>A0A699XK41</accession>
<comment type="caution">
    <text evidence="2">The sequence shown here is derived from an EMBL/GenBank/DDBJ whole genome shotgun (WGS) entry which is preliminary data.</text>
</comment>
<gene>
    <name evidence="2" type="ORF">Tci_931996</name>
</gene>
<dbReference type="InterPro" id="IPR036152">
    <property type="entry name" value="Asp/glu_Ase-like_sf"/>
</dbReference>
<protein>
    <recommendedName>
        <fullName evidence="1">L-asparaginase N-terminal domain-containing protein</fullName>
    </recommendedName>
</protein>
<dbReference type="SUPFAM" id="SSF53774">
    <property type="entry name" value="Glutaminase/Asparaginase"/>
    <property type="match status" value="1"/>
</dbReference>